<comment type="caution">
    <text evidence="1">The sequence shown here is derived from an EMBL/GenBank/DDBJ whole genome shotgun (WGS) entry which is preliminary data.</text>
</comment>
<dbReference type="Proteomes" id="UP000191672">
    <property type="component" value="Unassembled WGS sequence"/>
</dbReference>
<evidence type="ECO:0000313" key="2">
    <source>
        <dbReference type="Proteomes" id="UP000191672"/>
    </source>
</evidence>
<evidence type="ECO:0000313" key="1">
    <source>
        <dbReference type="EMBL" id="OQD78842.1"/>
    </source>
</evidence>
<gene>
    <name evidence="1" type="ORF">PENANT_c076G10358</name>
</gene>
<proteinExistence type="predicted"/>
<accession>A0A1V6PQ81</accession>
<keyword evidence="2" id="KW-1185">Reference proteome</keyword>
<sequence>MLTSSDGFDVTVEQEEKLCRENGWAEEASVNDPSEPMMGHRLSYALPNSQIIISRLGILSQKKWRRAYNLRKPRTHIS</sequence>
<dbReference type="EMBL" id="MDYN01000076">
    <property type="protein sequence ID" value="OQD78842.1"/>
    <property type="molecule type" value="Genomic_DNA"/>
</dbReference>
<protein>
    <submittedName>
        <fullName evidence="1">Uncharacterized protein</fullName>
    </submittedName>
</protein>
<organism evidence="1 2">
    <name type="scientific">Penicillium antarcticum</name>
    <dbReference type="NCBI Taxonomy" id="416450"/>
    <lineage>
        <taxon>Eukaryota</taxon>
        <taxon>Fungi</taxon>
        <taxon>Dikarya</taxon>
        <taxon>Ascomycota</taxon>
        <taxon>Pezizomycotina</taxon>
        <taxon>Eurotiomycetes</taxon>
        <taxon>Eurotiomycetidae</taxon>
        <taxon>Eurotiales</taxon>
        <taxon>Aspergillaceae</taxon>
        <taxon>Penicillium</taxon>
    </lineage>
</organism>
<reference evidence="2" key="1">
    <citation type="journal article" date="2017" name="Nat. Microbiol.">
        <title>Global analysis of biosynthetic gene clusters reveals vast potential of secondary metabolite production in Penicillium species.</title>
        <authorList>
            <person name="Nielsen J.C."/>
            <person name="Grijseels S."/>
            <person name="Prigent S."/>
            <person name="Ji B."/>
            <person name="Dainat J."/>
            <person name="Nielsen K.F."/>
            <person name="Frisvad J.C."/>
            <person name="Workman M."/>
            <person name="Nielsen J."/>
        </authorList>
    </citation>
    <scope>NUCLEOTIDE SEQUENCE [LARGE SCALE GENOMIC DNA]</scope>
    <source>
        <strain evidence="2">IBT 31811</strain>
    </source>
</reference>
<name>A0A1V6PQ81_9EURO</name>
<dbReference type="AlphaFoldDB" id="A0A1V6PQ81"/>